<keyword evidence="5" id="KW-0548">Nucleotidyltransferase</keyword>
<evidence type="ECO:0000256" key="5">
    <source>
        <dbReference type="ARBA" id="ARBA00022695"/>
    </source>
</evidence>
<dbReference type="EC" id="2.7.7.7" evidence="2"/>
<gene>
    <name evidence="10" type="ORF">COS58_00615</name>
</gene>
<evidence type="ECO:0000256" key="2">
    <source>
        <dbReference type="ARBA" id="ARBA00012417"/>
    </source>
</evidence>
<dbReference type="CDD" id="cd04485">
    <property type="entry name" value="DnaE_OBF"/>
    <property type="match status" value="1"/>
</dbReference>
<dbReference type="InterPro" id="IPR004805">
    <property type="entry name" value="DnaE2/DnaE/PolC"/>
</dbReference>
<dbReference type="Pfam" id="PF02811">
    <property type="entry name" value="PHP"/>
    <property type="match status" value="1"/>
</dbReference>
<keyword evidence="4" id="KW-0808">Transferase</keyword>
<dbReference type="InterPro" id="IPR004013">
    <property type="entry name" value="PHP_dom"/>
</dbReference>
<dbReference type="PANTHER" id="PTHR32294:SF0">
    <property type="entry name" value="DNA POLYMERASE III SUBUNIT ALPHA"/>
    <property type="match status" value="1"/>
</dbReference>
<protein>
    <recommendedName>
        <fullName evidence="3">DNA polymerase III subunit alpha</fullName>
        <ecNumber evidence="2">2.7.7.7</ecNumber>
    </recommendedName>
</protein>
<sequence length="1067" mass="119801">MSFVHLHTHSHYSLLDGLAKIDDLVNEAVRLKMPALALTDHGNLYGAIEFYKKARAAGLKPIIGVETYLAKRSLYEKQSGIDDKRYHLILLAENNVGYQNLLKLVSISNLEGFYYKPRLDKETIRKYSKGLIALSACLSGELSRALLANDPERAEELVLEYQGIFGKNSFFIEIEHHPGIPNHAKIQKQLVELAKKTGTPLVAAQDIHYLKREDAEAQDILLAVQTNNKISDDERLTMKEDDFSFTGGDEMAEFFKDTPEAIENTVKIAERCNVTIELGKIQLPYFEVPEKETPDSYLEKLCEKKLPERFGQSISEEIKNRLKYELSVIGKTGFAPYFLIVQDFVNWAKNNGIVVGPGRGSAAGSLVSYILSITDIDPLKYNLLFERFLNPERISMPDIDLDFADTRRDEVIEYLSKKYGTDHVAQIITFGTMAARAAIRDAGRALGFNYSFCDELAKMIPFGFSLKKALNRVTELKNSYHSNPDTQKLLDTAKKLEGVARHASVHACGIVITKNPLDESIPLQYATAKGEEGIKNQIVISQYEMHAVEDLGLLKMDLLGLKNLTIIESTMNLIKEIHQKEIDTKNLEPNDPKVFKTLAGGHTVSVFQLEGSGMTHYLKELVPTNFEDIIAMISLYRPGPMELIPSYIKRKHGQEKISYLHPKLEPILKNTYGIMIYQEQLMQMARDVAGFTMPQADTLRKAVGKKIKKLMMEQKEKFVKGVLENTDSKSLGDALWKLIEPFGSYGFNRSHAAAYASIAYQTAYLKTHYPLEFMTAAMAAEEKDVEKIALLVTECERLGIKVLGPDINVSMQSFTPDPPASTQRGEPSFIRFGLAGIKNVGHNIVEALVGERERGGLFRSLNDLLERVRDKDLNKKSLEALAKTGALDKLAERNAIIENMDKILEYHKESGKTSNKNQSSLFSLVEDKSSLPGLKLKETTPATSKEKLQWEKELLGLYVSGHPLEKFKDALKKYKVNIADIKKLGDGTPVVAAGMIEEIKKIITKKGEPMLFVRLADFSDSIEVVIFPRMLLAFGHFFQIGNCIVIKGKLSFRNSNPSIIADELRRL</sequence>
<dbReference type="Gene3D" id="3.20.20.140">
    <property type="entry name" value="Metal-dependent hydrolases"/>
    <property type="match status" value="1"/>
</dbReference>
<dbReference type="InterPro" id="IPR004365">
    <property type="entry name" value="NA-bd_OB_tRNA"/>
</dbReference>
<dbReference type="SMART" id="SM00481">
    <property type="entry name" value="POLIIIAc"/>
    <property type="match status" value="1"/>
</dbReference>
<keyword evidence="7" id="KW-0239">DNA-directed DNA polymerase</keyword>
<dbReference type="Gene3D" id="1.10.10.1600">
    <property type="entry name" value="Bacterial DNA polymerase III alpha subunit, thumb domain"/>
    <property type="match status" value="1"/>
</dbReference>
<dbReference type="InterPro" id="IPR029460">
    <property type="entry name" value="DNAPol_HHH"/>
</dbReference>
<organism evidence="10 11">
    <name type="scientific">Candidatus Tagabacteria bacterium CG03_land_8_20_14_0_80_41_22</name>
    <dbReference type="NCBI Taxonomy" id="1975020"/>
    <lineage>
        <taxon>Bacteria</taxon>
        <taxon>Candidatus Tagaibacteriota</taxon>
    </lineage>
</organism>
<dbReference type="GO" id="GO:0003676">
    <property type="term" value="F:nucleic acid binding"/>
    <property type="evidence" value="ECO:0007669"/>
    <property type="project" value="InterPro"/>
</dbReference>
<evidence type="ECO:0000313" key="11">
    <source>
        <dbReference type="Proteomes" id="UP000228561"/>
    </source>
</evidence>
<dbReference type="InterPro" id="IPR016195">
    <property type="entry name" value="Pol/histidinol_Pase-like"/>
</dbReference>
<comment type="caution">
    <text evidence="10">The sequence shown here is derived from an EMBL/GenBank/DDBJ whole genome shotgun (WGS) entry which is preliminary data.</text>
</comment>
<dbReference type="InterPro" id="IPR040982">
    <property type="entry name" value="DNA_pol3_finger"/>
</dbReference>
<evidence type="ECO:0000259" key="9">
    <source>
        <dbReference type="SMART" id="SM00481"/>
    </source>
</evidence>
<dbReference type="GO" id="GO:0005737">
    <property type="term" value="C:cytoplasm"/>
    <property type="evidence" value="ECO:0007669"/>
    <property type="project" value="UniProtKB-SubCell"/>
</dbReference>
<evidence type="ECO:0000256" key="1">
    <source>
        <dbReference type="ARBA" id="ARBA00004496"/>
    </source>
</evidence>
<dbReference type="Pfam" id="PF17657">
    <property type="entry name" value="DNA_pol3_finger"/>
    <property type="match status" value="1"/>
</dbReference>
<dbReference type="GO" id="GO:0003887">
    <property type="term" value="F:DNA-directed DNA polymerase activity"/>
    <property type="evidence" value="ECO:0007669"/>
    <property type="project" value="UniProtKB-KW"/>
</dbReference>
<evidence type="ECO:0000313" key="10">
    <source>
        <dbReference type="EMBL" id="PIU99762.1"/>
    </source>
</evidence>
<feature type="domain" description="Polymerase/histidinol phosphatase N-terminal" evidence="9">
    <location>
        <begin position="4"/>
        <end position="71"/>
    </location>
</feature>
<evidence type="ECO:0000256" key="6">
    <source>
        <dbReference type="ARBA" id="ARBA00022705"/>
    </source>
</evidence>
<evidence type="ECO:0000256" key="4">
    <source>
        <dbReference type="ARBA" id="ARBA00022679"/>
    </source>
</evidence>
<dbReference type="GO" id="GO:0006260">
    <property type="term" value="P:DNA replication"/>
    <property type="evidence" value="ECO:0007669"/>
    <property type="project" value="UniProtKB-KW"/>
</dbReference>
<dbReference type="AlphaFoldDB" id="A0A2M7B9G7"/>
<dbReference type="InterPro" id="IPR041931">
    <property type="entry name" value="DNA_pol3_alpha_thumb_dom"/>
</dbReference>
<dbReference type="InterPro" id="IPR011708">
    <property type="entry name" value="DNA_pol3_alpha_NTPase_dom"/>
</dbReference>
<dbReference type="NCBIfam" id="TIGR00594">
    <property type="entry name" value="polc"/>
    <property type="match status" value="1"/>
</dbReference>
<reference evidence="11" key="1">
    <citation type="submission" date="2017-09" db="EMBL/GenBank/DDBJ databases">
        <title>Depth-based differentiation of microbial function through sediment-hosted aquifers and enrichment of novel symbionts in the deep terrestrial subsurface.</title>
        <authorList>
            <person name="Probst A.J."/>
            <person name="Ladd B."/>
            <person name="Jarett J.K."/>
            <person name="Geller-Mcgrath D.E."/>
            <person name="Sieber C.M.K."/>
            <person name="Emerson J.B."/>
            <person name="Anantharaman K."/>
            <person name="Thomas B.C."/>
            <person name="Malmstrom R."/>
            <person name="Stieglmeier M."/>
            <person name="Klingl A."/>
            <person name="Woyke T."/>
            <person name="Ryan C.M."/>
            <person name="Banfield J.F."/>
        </authorList>
    </citation>
    <scope>NUCLEOTIDE SEQUENCE [LARGE SCALE GENOMIC DNA]</scope>
</reference>
<name>A0A2M7B9G7_9BACT</name>
<dbReference type="GO" id="GO:0008408">
    <property type="term" value="F:3'-5' exonuclease activity"/>
    <property type="evidence" value="ECO:0007669"/>
    <property type="project" value="InterPro"/>
</dbReference>
<dbReference type="Pfam" id="PF07733">
    <property type="entry name" value="DNA_pol3_alpha"/>
    <property type="match status" value="1"/>
</dbReference>
<dbReference type="Gene3D" id="1.10.150.870">
    <property type="match status" value="1"/>
</dbReference>
<dbReference type="Pfam" id="PF01336">
    <property type="entry name" value="tRNA_anti-codon"/>
    <property type="match status" value="1"/>
</dbReference>
<evidence type="ECO:0000256" key="7">
    <source>
        <dbReference type="ARBA" id="ARBA00022932"/>
    </source>
</evidence>
<dbReference type="Proteomes" id="UP000228561">
    <property type="component" value="Unassembled WGS sequence"/>
</dbReference>
<evidence type="ECO:0000256" key="3">
    <source>
        <dbReference type="ARBA" id="ARBA00019114"/>
    </source>
</evidence>
<dbReference type="EMBL" id="PEVG01000005">
    <property type="protein sequence ID" value="PIU99762.1"/>
    <property type="molecule type" value="Genomic_DNA"/>
</dbReference>
<dbReference type="SUPFAM" id="SSF89550">
    <property type="entry name" value="PHP domain-like"/>
    <property type="match status" value="1"/>
</dbReference>
<proteinExistence type="predicted"/>
<dbReference type="InterPro" id="IPR003141">
    <property type="entry name" value="Pol/His_phosphatase_N"/>
</dbReference>
<dbReference type="Pfam" id="PF14579">
    <property type="entry name" value="HHH_6"/>
    <property type="match status" value="1"/>
</dbReference>
<accession>A0A2M7B9G7</accession>
<dbReference type="PANTHER" id="PTHR32294">
    <property type="entry name" value="DNA POLYMERASE III SUBUNIT ALPHA"/>
    <property type="match status" value="1"/>
</dbReference>
<keyword evidence="6" id="KW-0235">DNA replication</keyword>
<comment type="catalytic activity">
    <reaction evidence="8">
        <text>DNA(n) + a 2'-deoxyribonucleoside 5'-triphosphate = DNA(n+1) + diphosphate</text>
        <dbReference type="Rhea" id="RHEA:22508"/>
        <dbReference type="Rhea" id="RHEA-COMP:17339"/>
        <dbReference type="Rhea" id="RHEA-COMP:17340"/>
        <dbReference type="ChEBI" id="CHEBI:33019"/>
        <dbReference type="ChEBI" id="CHEBI:61560"/>
        <dbReference type="ChEBI" id="CHEBI:173112"/>
        <dbReference type="EC" id="2.7.7.7"/>
    </reaction>
</comment>
<dbReference type="NCBIfam" id="NF004226">
    <property type="entry name" value="PRK05673.1"/>
    <property type="match status" value="1"/>
</dbReference>
<comment type="subcellular location">
    <subcellularLocation>
        <location evidence="1">Cytoplasm</location>
    </subcellularLocation>
</comment>
<evidence type="ECO:0000256" key="8">
    <source>
        <dbReference type="ARBA" id="ARBA00049244"/>
    </source>
</evidence>
<dbReference type="CDD" id="cd12113">
    <property type="entry name" value="PHP_PolIIIA_DnaE3"/>
    <property type="match status" value="1"/>
</dbReference>
<dbReference type="NCBIfam" id="NF005298">
    <property type="entry name" value="PRK06826.1"/>
    <property type="match status" value="1"/>
</dbReference>